<dbReference type="GO" id="GO:0005509">
    <property type="term" value="F:calcium ion binding"/>
    <property type="evidence" value="ECO:0007669"/>
    <property type="project" value="InterPro"/>
</dbReference>
<evidence type="ECO:0000256" key="4">
    <source>
        <dbReference type="ARBA" id="ARBA00023136"/>
    </source>
</evidence>
<dbReference type="InterPro" id="IPR020894">
    <property type="entry name" value="Cadherin_CS"/>
</dbReference>
<evidence type="ECO:0000256" key="1">
    <source>
        <dbReference type="ARBA" id="ARBA00004370"/>
    </source>
</evidence>
<dbReference type="AlphaFoldDB" id="A0A3P7R824"/>
<organism evidence="5 6">
    <name type="scientific">Dibothriocephalus latus</name>
    <name type="common">Fish tapeworm</name>
    <name type="synonym">Diphyllobothrium latum</name>
    <dbReference type="NCBI Taxonomy" id="60516"/>
    <lineage>
        <taxon>Eukaryota</taxon>
        <taxon>Metazoa</taxon>
        <taxon>Spiralia</taxon>
        <taxon>Lophotrochozoa</taxon>
        <taxon>Platyhelminthes</taxon>
        <taxon>Cestoda</taxon>
        <taxon>Eucestoda</taxon>
        <taxon>Diphyllobothriidea</taxon>
        <taxon>Diphyllobothriidae</taxon>
        <taxon>Dibothriocephalus</taxon>
    </lineage>
</organism>
<dbReference type="OrthoDB" id="6233321at2759"/>
<evidence type="ECO:0000313" key="6">
    <source>
        <dbReference type="Proteomes" id="UP000281553"/>
    </source>
</evidence>
<evidence type="ECO:0008006" key="7">
    <source>
        <dbReference type="Google" id="ProtNLM"/>
    </source>
</evidence>
<name>A0A3P7R824_DIBLA</name>
<keyword evidence="3" id="KW-1133">Transmembrane helix</keyword>
<dbReference type="GO" id="GO:0007155">
    <property type="term" value="P:cell adhesion"/>
    <property type="evidence" value="ECO:0007669"/>
    <property type="project" value="UniProtKB-KW"/>
</dbReference>
<dbReference type="GO" id="GO:0005886">
    <property type="term" value="C:plasma membrane"/>
    <property type="evidence" value="ECO:0007669"/>
    <property type="project" value="UniProtKB-SubCell"/>
</dbReference>
<sequence>MVHVEDVNDNPPQFILQTTTDSGYAFSIQENEPPGKFVGIVTAVDIDDMPNPGEMQSALVFPRDAEEMKAPPRLGAVGAEKSPSKLLYSLGNEKDAIFFRIDKHTGEITTSVISSFCS</sequence>
<dbReference type="PROSITE" id="PS00232">
    <property type="entry name" value="CADHERIN_1"/>
    <property type="match status" value="1"/>
</dbReference>
<proteinExistence type="predicted"/>
<dbReference type="InterPro" id="IPR015919">
    <property type="entry name" value="Cadherin-like_sf"/>
</dbReference>
<keyword evidence="6" id="KW-1185">Reference proteome</keyword>
<keyword evidence="4" id="KW-0472">Membrane</keyword>
<dbReference type="SUPFAM" id="SSF49313">
    <property type="entry name" value="Cadherin-like"/>
    <property type="match status" value="1"/>
</dbReference>
<dbReference type="CDD" id="cd11304">
    <property type="entry name" value="Cadherin_repeat"/>
    <property type="match status" value="1"/>
</dbReference>
<gene>
    <name evidence="5" type="ORF">DILT_LOCUS17810</name>
</gene>
<evidence type="ECO:0000256" key="3">
    <source>
        <dbReference type="ARBA" id="ARBA00022989"/>
    </source>
</evidence>
<dbReference type="Proteomes" id="UP000281553">
    <property type="component" value="Unassembled WGS sequence"/>
</dbReference>
<dbReference type="PANTHER" id="PTHR24026">
    <property type="entry name" value="FAT ATYPICAL CADHERIN-RELATED"/>
    <property type="match status" value="1"/>
</dbReference>
<evidence type="ECO:0000313" key="5">
    <source>
        <dbReference type="EMBL" id="VDN39256.1"/>
    </source>
</evidence>
<comment type="subcellular location">
    <subcellularLocation>
        <location evidence="1">Membrane</location>
    </subcellularLocation>
</comment>
<keyword evidence="2" id="KW-0812">Transmembrane</keyword>
<protein>
    <recommendedName>
        <fullName evidence="7">Cadherin domain-containing protein</fullName>
    </recommendedName>
</protein>
<evidence type="ECO:0000256" key="2">
    <source>
        <dbReference type="ARBA" id="ARBA00022692"/>
    </source>
</evidence>
<reference evidence="5 6" key="1">
    <citation type="submission" date="2018-11" db="EMBL/GenBank/DDBJ databases">
        <authorList>
            <consortium name="Pathogen Informatics"/>
        </authorList>
    </citation>
    <scope>NUCLEOTIDE SEQUENCE [LARGE SCALE GENOMIC DNA]</scope>
</reference>
<accession>A0A3P7R824</accession>
<dbReference type="Gene3D" id="2.60.40.60">
    <property type="entry name" value="Cadherins"/>
    <property type="match status" value="1"/>
</dbReference>
<dbReference type="EMBL" id="UYRU01094933">
    <property type="protein sequence ID" value="VDN39256.1"/>
    <property type="molecule type" value="Genomic_DNA"/>
</dbReference>
<dbReference type="PANTHER" id="PTHR24026:SF126">
    <property type="entry name" value="PROTOCADHERIN FAT 4"/>
    <property type="match status" value="1"/>
</dbReference>